<organism evidence="1 2">
    <name type="scientific">Paenibacillus terricola</name>
    <dbReference type="NCBI Taxonomy" id="2763503"/>
    <lineage>
        <taxon>Bacteria</taxon>
        <taxon>Bacillati</taxon>
        <taxon>Bacillota</taxon>
        <taxon>Bacilli</taxon>
        <taxon>Bacillales</taxon>
        <taxon>Paenibacillaceae</taxon>
        <taxon>Paenibacillus</taxon>
    </lineage>
</organism>
<keyword evidence="2" id="KW-1185">Reference proteome</keyword>
<dbReference type="RefSeq" id="WP_191203628.1">
    <property type="nucleotide sequence ID" value="NZ_JACXZA010000002.1"/>
</dbReference>
<dbReference type="EMBL" id="JACXZA010000002">
    <property type="protein sequence ID" value="MBD3919378.1"/>
    <property type="molecule type" value="Genomic_DNA"/>
</dbReference>
<gene>
    <name evidence="1" type="ORF">H8B09_11485</name>
</gene>
<proteinExistence type="predicted"/>
<dbReference type="InterPro" id="IPR052036">
    <property type="entry name" value="Hydrolase/PRTase-associated"/>
</dbReference>
<accession>A0ABR8MTU2</accession>
<comment type="caution">
    <text evidence="1">The sequence shown here is derived from an EMBL/GenBank/DDBJ whole genome shotgun (WGS) entry which is preliminary data.</text>
</comment>
<evidence type="ECO:0000313" key="2">
    <source>
        <dbReference type="Proteomes" id="UP000609346"/>
    </source>
</evidence>
<dbReference type="PIRSF" id="PIRSF036794">
    <property type="entry name" value="UCP_erythr_ester"/>
    <property type="match status" value="1"/>
</dbReference>
<dbReference type="InterPro" id="IPR007815">
    <property type="entry name" value="Emycin_Estase"/>
</dbReference>
<dbReference type="CDD" id="cd14728">
    <property type="entry name" value="Ere-like"/>
    <property type="match status" value="1"/>
</dbReference>
<dbReference type="SUPFAM" id="SSF159501">
    <property type="entry name" value="EreA/ChaN-like"/>
    <property type="match status" value="1"/>
</dbReference>
<dbReference type="PANTHER" id="PTHR31299">
    <property type="entry name" value="ESTERASE, PUTATIVE (AFU_ORTHOLOGUE AFUA_1G05850)-RELATED"/>
    <property type="match status" value="1"/>
</dbReference>
<evidence type="ECO:0000313" key="1">
    <source>
        <dbReference type="EMBL" id="MBD3919378.1"/>
    </source>
</evidence>
<name>A0ABR8MTU2_9BACL</name>
<dbReference type="PANTHER" id="PTHR31299:SF0">
    <property type="entry name" value="ESTERASE, PUTATIVE (AFU_ORTHOLOGUE AFUA_1G05850)-RELATED"/>
    <property type="match status" value="1"/>
</dbReference>
<dbReference type="Gene3D" id="3.30.1870.10">
    <property type="entry name" value="EreA-like, domain 2"/>
    <property type="match status" value="1"/>
</dbReference>
<dbReference type="Pfam" id="PF05139">
    <property type="entry name" value="Erythro_esteras"/>
    <property type="match status" value="1"/>
</dbReference>
<dbReference type="Proteomes" id="UP000609346">
    <property type="component" value="Unassembled WGS sequence"/>
</dbReference>
<reference evidence="1 2" key="1">
    <citation type="submission" date="2020-09" db="EMBL/GenBank/DDBJ databases">
        <title>Paenibacillus sp. strain PR3 16S rRNA gene Genome sequencing and assembly.</title>
        <authorList>
            <person name="Kim J."/>
        </authorList>
    </citation>
    <scope>NUCLEOTIDE SEQUENCE [LARGE SCALE GENOMIC DNA]</scope>
    <source>
        <strain evidence="1 2">PR3</strain>
    </source>
</reference>
<protein>
    <submittedName>
        <fullName evidence="1">Erythromycin esterase family protein</fullName>
    </submittedName>
</protein>
<dbReference type="Gene3D" id="3.40.1660.10">
    <property type="entry name" value="EreA-like (biosynthetic domain)"/>
    <property type="match status" value="1"/>
</dbReference>
<sequence>MENEVLEAIRKLAQPYLGADAAGATALLQQAGSADFVLLGEASHGTSQFYTDRAALSKRLITEYGFRFIAVEGDWPACYTLNRYVKGYEDGGANARDALRDFERWPTWMWANREVIELAEWMREYNKYKPDADKVGFYGIDMYSLWESMEAILEYLESKPGSDLDAARKAFECFEPHGRDEQRYGASSALFGEGCEDEVIALLRKLQDKWQYADSNDREDVFSAEMNAFAVAGAESYYTTMIRQDADSWNVRDRHMVSSLERLMTFHGEGARAIVWEHNTHIGDARATDMAEDGMVNVGQLLREKYGDKVFAIGYGTYSGTVIAGRSWGMELEVMPVPQAMAKSWEELLHRTGSDNKLLVFRSSEPTILDTVTLGHRAIGVVYHPERERGNYVPSVLPERYDAFIYFDETTALSPLSREAVHM</sequence>
<dbReference type="InterPro" id="IPR014622">
    <property type="entry name" value="UCP036794_erythomycin"/>
</dbReference>